<proteinExistence type="predicted"/>
<organism evidence="1 2">
    <name type="scientific">Aphanomyces euteiches</name>
    <dbReference type="NCBI Taxonomy" id="100861"/>
    <lineage>
        <taxon>Eukaryota</taxon>
        <taxon>Sar</taxon>
        <taxon>Stramenopiles</taxon>
        <taxon>Oomycota</taxon>
        <taxon>Saprolegniomycetes</taxon>
        <taxon>Saprolegniales</taxon>
        <taxon>Verrucalvaceae</taxon>
        <taxon>Aphanomyces</taxon>
    </lineage>
</organism>
<comment type="caution">
    <text evidence="1">The sequence shown here is derived from an EMBL/GenBank/DDBJ whole genome shotgun (WGS) entry which is preliminary data.</text>
</comment>
<evidence type="ECO:0000313" key="1">
    <source>
        <dbReference type="EMBL" id="KAF0740906.1"/>
    </source>
</evidence>
<dbReference type="EMBL" id="VJMJ01000042">
    <property type="protein sequence ID" value="KAF0740906.1"/>
    <property type="molecule type" value="Genomic_DNA"/>
</dbReference>
<keyword evidence="2" id="KW-1185">Reference proteome</keyword>
<protein>
    <submittedName>
        <fullName evidence="1">Uncharacterized protein</fullName>
    </submittedName>
</protein>
<accession>A0A6G0XKP1</accession>
<reference evidence="1 2" key="1">
    <citation type="submission" date="2019-07" db="EMBL/GenBank/DDBJ databases">
        <title>Genomics analysis of Aphanomyces spp. identifies a new class of oomycete effector associated with host adaptation.</title>
        <authorList>
            <person name="Gaulin E."/>
        </authorList>
    </citation>
    <scope>NUCLEOTIDE SEQUENCE [LARGE SCALE GENOMIC DNA]</scope>
    <source>
        <strain evidence="1 2">ATCC 201684</strain>
    </source>
</reference>
<dbReference type="VEuPathDB" id="FungiDB:AeMF1_016595"/>
<gene>
    <name evidence="1" type="ORF">Ae201684_003795</name>
</gene>
<dbReference type="Proteomes" id="UP000481153">
    <property type="component" value="Unassembled WGS sequence"/>
</dbReference>
<name>A0A6G0XKP1_9STRA</name>
<sequence length="107" mass="12005">MIQQPPPDFIVRQFSAVSSSAQETIIRLQENVSFAKDIVNSMIEEIASLVAEHRVFGARLHAIEAMLQTNKKICESVAANLRVNPEDRDVLIALRHMPNTEEDPDHA</sequence>
<dbReference type="AlphaFoldDB" id="A0A6G0XKP1"/>
<dbReference type="VEuPathDB" id="FungiDB:AeMF1_007453"/>
<dbReference type="VEuPathDB" id="FungiDB:AeMF1_006038"/>
<evidence type="ECO:0000313" key="2">
    <source>
        <dbReference type="Proteomes" id="UP000481153"/>
    </source>
</evidence>